<proteinExistence type="predicted"/>
<dbReference type="SMR" id="A2F740"/>
<dbReference type="InterPro" id="IPR029058">
    <property type="entry name" value="AB_hydrolase_fold"/>
</dbReference>
<dbReference type="InterPro" id="IPR022742">
    <property type="entry name" value="Hydrolase_4"/>
</dbReference>
<dbReference type="OrthoDB" id="10249433at2759"/>
<dbReference type="SUPFAM" id="SSF53474">
    <property type="entry name" value="alpha/beta-Hydrolases"/>
    <property type="match status" value="1"/>
</dbReference>
<dbReference type="eggNOG" id="KOG1552">
    <property type="taxonomic scope" value="Eukaryota"/>
</dbReference>
<reference evidence="2" key="1">
    <citation type="submission" date="2006-10" db="EMBL/GenBank/DDBJ databases">
        <authorList>
            <person name="Amadeo P."/>
            <person name="Zhao Q."/>
            <person name="Wortman J."/>
            <person name="Fraser-Liggett C."/>
            <person name="Carlton J."/>
        </authorList>
    </citation>
    <scope>NUCLEOTIDE SEQUENCE</scope>
    <source>
        <strain evidence="2">G3</strain>
    </source>
</reference>
<dbReference type="Proteomes" id="UP000001542">
    <property type="component" value="Unassembled WGS sequence"/>
</dbReference>
<reference evidence="2" key="2">
    <citation type="journal article" date="2007" name="Science">
        <title>Draft genome sequence of the sexually transmitted pathogen Trichomonas vaginalis.</title>
        <authorList>
            <person name="Carlton J.M."/>
            <person name="Hirt R.P."/>
            <person name="Silva J.C."/>
            <person name="Delcher A.L."/>
            <person name="Schatz M."/>
            <person name="Zhao Q."/>
            <person name="Wortman J.R."/>
            <person name="Bidwell S.L."/>
            <person name="Alsmark U.C.M."/>
            <person name="Besteiro S."/>
            <person name="Sicheritz-Ponten T."/>
            <person name="Noel C.J."/>
            <person name="Dacks J.B."/>
            <person name="Foster P.G."/>
            <person name="Simillion C."/>
            <person name="Van de Peer Y."/>
            <person name="Miranda-Saavedra D."/>
            <person name="Barton G.J."/>
            <person name="Westrop G.D."/>
            <person name="Mueller S."/>
            <person name="Dessi D."/>
            <person name="Fiori P.L."/>
            <person name="Ren Q."/>
            <person name="Paulsen I."/>
            <person name="Zhang H."/>
            <person name="Bastida-Corcuera F.D."/>
            <person name="Simoes-Barbosa A."/>
            <person name="Brown M.T."/>
            <person name="Hayes R.D."/>
            <person name="Mukherjee M."/>
            <person name="Okumura C.Y."/>
            <person name="Schneider R."/>
            <person name="Smith A.J."/>
            <person name="Vanacova S."/>
            <person name="Villalvazo M."/>
            <person name="Haas B.J."/>
            <person name="Pertea M."/>
            <person name="Feldblyum T.V."/>
            <person name="Utterback T.R."/>
            <person name="Shu C.L."/>
            <person name="Osoegawa K."/>
            <person name="de Jong P.J."/>
            <person name="Hrdy I."/>
            <person name="Horvathova L."/>
            <person name="Zubacova Z."/>
            <person name="Dolezal P."/>
            <person name="Malik S.B."/>
            <person name="Logsdon J.M. Jr."/>
            <person name="Henze K."/>
            <person name="Gupta A."/>
            <person name="Wang C.C."/>
            <person name="Dunne R.L."/>
            <person name="Upcroft J.A."/>
            <person name="Upcroft P."/>
            <person name="White O."/>
            <person name="Salzberg S.L."/>
            <person name="Tang P."/>
            <person name="Chiu C.-H."/>
            <person name="Lee Y.-S."/>
            <person name="Embley T.M."/>
            <person name="Coombs G.H."/>
            <person name="Mottram J.C."/>
            <person name="Tachezy J."/>
            <person name="Fraser-Liggett C.M."/>
            <person name="Johnson P.J."/>
        </authorList>
    </citation>
    <scope>NUCLEOTIDE SEQUENCE [LARGE SCALE GENOMIC DNA]</scope>
    <source>
        <strain evidence="2">G3</strain>
    </source>
</reference>
<accession>A2F740</accession>
<dbReference type="Pfam" id="PF12146">
    <property type="entry name" value="Hydrolase_4"/>
    <property type="match status" value="1"/>
</dbReference>
<dbReference type="VEuPathDB" id="TrichDB:TVAG_112930"/>
<evidence type="ECO:0000259" key="1">
    <source>
        <dbReference type="Pfam" id="PF12146"/>
    </source>
</evidence>
<dbReference type="OMA" id="FDGHHNS"/>
<evidence type="ECO:0000313" key="2">
    <source>
        <dbReference type="EMBL" id="EAX99277.1"/>
    </source>
</evidence>
<dbReference type="RefSeq" id="XP_001312207.1">
    <property type="nucleotide sequence ID" value="XM_001312206.1"/>
</dbReference>
<dbReference type="AlphaFoldDB" id="A2F740"/>
<dbReference type="PANTHER" id="PTHR43358">
    <property type="entry name" value="ALPHA/BETA-HYDROLASE"/>
    <property type="match status" value="1"/>
</dbReference>
<dbReference type="InParanoid" id="A2F740"/>
<name>A2F740_TRIV3</name>
<feature type="domain" description="Serine aminopeptidase S33" evidence="1">
    <location>
        <begin position="81"/>
        <end position="192"/>
    </location>
</feature>
<dbReference type="EMBL" id="DS113643">
    <property type="protein sequence ID" value="EAX99277.1"/>
    <property type="molecule type" value="Genomic_DNA"/>
</dbReference>
<keyword evidence="3" id="KW-1185">Reference proteome</keyword>
<dbReference type="STRING" id="5722.A2F740"/>
<evidence type="ECO:0000313" key="3">
    <source>
        <dbReference type="Proteomes" id="UP000001542"/>
    </source>
</evidence>
<dbReference type="Gene3D" id="3.40.50.1820">
    <property type="entry name" value="alpha/beta hydrolase"/>
    <property type="match status" value="1"/>
</dbReference>
<protein>
    <recommendedName>
        <fullName evidence="1">Serine aminopeptidase S33 domain-containing protein</fullName>
    </recommendedName>
</protein>
<dbReference type="FunCoup" id="A2F740">
    <property type="interactions" value="191"/>
</dbReference>
<sequence length="328" mass="36669">MSQSDADKEKEKSLVNKAVDAIIRPPRRHYDVSKLPLYLNCGDKQNYVRHPLNFSNARDQKIVGSIYLTEGQDIMNGGPCIIYMHGNASSQIEGQFLIPNFCPRGIAVYCFDFAGCGESDGDYISLGYFETLDINYLMDFLHSTFNLSPFALWGRSMGAATAVLARSQYLKCIVVDSTFTSVPDVISDIAKKQKLPSFLVPAVLWWLKNTVKGRAGFDMKDVSPLEAGSQPDAVPMIQGHATDDEFIPIDQGRQLFSAYSNPDKVFHHLHGGHNGRRNANWLTEAIKFVLSHFGANVGDVKYISYTGMQSQDDEHFKDFDAMMEGKRN</sequence>
<dbReference type="InterPro" id="IPR052920">
    <property type="entry name" value="DNA-binding_regulatory"/>
</dbReference>
<dbReference type="KEGG" id="tva:4757083"/>
<dbReference type="VEuPathDB" id="TrichDB:TVAGG3_0258640"/>
<organism evidence="2 3">
    <name type="scientific">Trichomonas vaginalis (strain ATCC PRA-98 / G3)</name>
    <dbReference type="NCBI Taxonomy" id="412133"/>
    <lineage>
        <taxon>Eukaryota</taxon>
        <taxon>Metamonada</taxon>
        <taxon>Parabasalia</taxon>
        <taxon>Trichomonadida</taxon>
        <taxon>Trichomonadidae</taxon>
        <taxon>Trichomonas</taxon>
    </lineage>
</organism>
<dbReference type="PANTHER" id="PTHR43358:SF4">
    <property type="entry name" value="ALPHA_BETA HYDROLASE FOLD-1 DOMAIN-CONTAINING PROTEIN"/>
    <property type="match status" value="1"/>
</dbReference>
<gene>
    <name evidence="2" type="ORF">TVAG_112930</name>
</gene>